<evidence type="ECO:0000256" key="1">
    <source>
        <dbReference type="SAM" id="MobiDB-lite"/>
    </source>
</evidence>
<sequence length="102" mass="10354">MSKTISAFVTGTILLVSTCALAEGGHGGGHGGDYGGGQMANHGGAQTGGGYGNAQTQGRQDDTHRAERSRERGMPGLNRADDAAGQHGSEGRANARANQFKN</sequence>
<reference evidence="3 4" key="1">
    <citation type="journal article" date="2015" name="Int. J. Syst. Evol. Microbiol.">
        <title>Nitrosospira lacus sp. nov., a psychrotolerant, ammonia-oxidizing bacterium from sandy lake sediment.</title>
        <authorList>
            <person name="Urakawa H."/>
            <person name="Garcia J.C."/>
            <person name="Nielsen J.L."/>
            <person name="Le V.Q."/>
            <person name="Kozlowski J.A."/>
            <person name="Stein L.Y."/>
            <person name="Lim C.K."/>
            <person name="Pommerening-Roser A."/>
            <person name="Martens-Habbena W."/>
            <person name="Stahl D.A."/>
            <person name="Klotz M.G."/>
        </authorList>
    </citation>
    <scope>NUCLEOTIDE SEQUENCE [LARGE SCALE GENOMIC DNA]</scope>
    <source>
        <strain evidence="3 4">APG3</strain>
    </source>
</reference>
<feature type="signal peptide" evidence="2">
    <location>
        <begin position="1"/>
        <end position="22"/>
    </location>
</feature>
<dbReference type="Proteomes" id="UP000012179">
    <property type="component" value="Chromosome"/>
</dbReference>
<proteinExistence type="predicted"/>
<feature type="region of interest" description="Disordered" evidence="1">
    <location>
        <begin position="25"/>
        <end position="102"/>
    </location>
</feature>
<evidence type="ECO:0000256" key="2">
    <source>
        <dbReference type="SAM" id="SignalP"/>
    </source>
</evidence>
<evidence type="ECO:0000313" key="3">
    <source>
        <dbReference type="EMBL" id="ARO86501.1"/>
    </source>
</evidence>
<feature type="compositionally biased region" description="Basic and acidic residues" evidence="1">
    <location>
        <begin position="59"/>
        <end position="84"/>
    </location>
</feature>
<keyword evidence="2" id="KW-0732">Signal</keyword>
<organism evidence="3 4">
    <name type="scientific">Nitrosospira lacus</name>
    <dbReference type="NCBI Taxonomy" id="1288494"/>
    <lineage>
        <taxon>Bacteria</taxon>
        <taxon>Pseudomonadati</taxon>
        <taxon>Pseudomonadota</taxon>
        <taxon>Betaproteobacteria</taxon>
        <taxon>Nitrosomonadales</taxon>
        <taxon>Nitrosomonadaceae</taxon>
        <taxon>Nitrosospira</taxon>
    </lineage>
</organism>
<name>A0A1W6SL28_9PROT</name>
<accession>A0A1W6SL28</accession>
<protein>
    <submittedName>
        <fullName evidence="3">Uncharacterized protein</fullName>
    </submittedName>
</protein>
<feature type="chain" id="PRO_5012913243" evidence="2">
    <location>
        <begin position="23"/>
        <end position="102"/>
    </location>
</feature>
<evidence type="ECO:0000313" key="4">
    <source>
        <dbReference type="Proteomes" id="UP000012179"/>
    </source>
</evidence>
<dbReference type="EMBL" id="CP021106">
    <property type="protein sequence ID" value="ARO86501.1"/>
    <property type="molecule type" value="Genomic_DNA"/>
</dbReference>
<gene>
    <name evidence="3" type="ORF">EBAPG3_001165</name>
</gene>
<keyword evidence="4" id="KW-1185">Reference proteome</keyword>
<feature type="compositionally biased region" description="Gly residues" evidence="1">
    <location>
        <begin position="25"/>
        <end position="38"/>
    </location>
</feature>
<dbReference type="AlphaFoldDB" id="A0A1W6SL28"/>
<dbReference type="KEGG" id="nlc:EBAPG3_14975"/>